<dbReference type="EMBL" id="FOAW01000021">
    <property type="protein sequence ID" value="SEM06813.1"/>
    <property type="molecule type" value="Genomic_DNA"/>
</dbReference>
<feature type="domain" description="DUF732" evidence="3">
    <location>
        <begin position="96"/>
        <end position="176"/>
    </location>
</feature>
<proteinExistence type="predicted"/>
<reference evidence="5" key="1">
    <citation type="submission" date="2016-10" db="EMBL/GenBank/DDBJ databases">
        <authorList>
            <person name="Varghese N."/>
            <person name="Submissions S."/>
        </authorList>
    </citation>
    <scope>NUCLEOTIDE SEQUENCE [LARGE SCALE GENOMIC DNA]</scope>
    <source>
        <strain evidence="5">DSM 44675</strain>
    </source>
</reference>
<feature type="chain" id="PRO_5039531786" description="DUF732 domain-containing protein" evidence="2">
    <location>
        <begin position="28"/>
        <end position="177"/>
    </location>
</feature>
<keyword evidence="2" id="KW-0732">Signal</keyword>
<protein>
    <recommendedName>
        <fullName evidence="3">DUF732 domain-containing protein</fullName>
    </recommendedName>
</protein>
<gene>
    <name evidence="4" type="ORF">SAMN05444583_12169</name>
</gene>
<feature type="compositionally biased region" description="Polar residues" evidence="1">
    <location>
        <begin position="32"/>
        <end position="47"/>
    </location>
</feature>
<evidence type="ECO:0000313" key="4">
    <source>
        <dbReference type="EMBL" id="SEM06813.1"/>
    </source>
</evidence>
<feature type="signal peptide" evidence="2">
    <location>
        <begin position="1"/>
        <end position="27"/>
    </location>
</feature>
<dbReference type="PROSITE" id="PS51257">
    <property type="entry name" value="PROKAR_LIPOPROTEIN"/>
    <property type="match status" value="1"/>
</dbReference>
<dbReference type="AlphaFoldDB" id="A0A1H7VC44"/>
<dbReference type="OrthoDB" id="4578583at2"/>
<dbReference type="Proteomes" id="UP000198677">
    <property type="component" value="Unassembled WGS sequence"/>
</dbReference>
<evidence type="ECO:0000259" key="3">
    <source>
        <dbReference type="Pfam" id="PF05305"/>
    </source>
</evidence>
<dbReference type="InterPro" id="IPR007969">
    <property type="entry name" value="DUF732"/>
</dbReference>
<accession>A0A1H7VC44</accession>
<evidence type="ECO:0000256" key="2">
    <source>
        <dbReference type="SAM" id="SignalP"/>
    </source>
</evidence>
<dbReference type="Pfam" id="PF05305">
    <property type="entry name" value="DUF732"/>
    <property type="match status" value="1"/>
</dbReference>
<dbReference type="RefSeq" id="WP_072750826.1">
    <property type="nucleotide sequence ID" value="NZ_FOAW01000021.1"/>
</dbReference>
<evidence type="ECO:0000313" key="5">
    <source>
        <dbReference type="Proteomes" id="UP000198677"/>
    </source>
</evidence>
<keyword evidence="5" id="KW-1185">Reference proteome</keyword>
<name>A0A1H7VC44_9NOCA</name>
<sequence>MLVSTRNSLARALTVGALVAVTGGLLAGCGSDDSTASSTPTLTTGSKSAPAPETSIEVPPYTTPAVAATAPPETPEAVPSGFPGPTEAPAIDDRGKAYLEALKKGGIAVADNGDIAIVTANYICGAKVSGANSEEVTAYVTGMAGAEASITGATMTPEQAAEAAKVYIDAANAHYCK</sequence>
<feature type="region of interest" description="Disordered" evidence="1">
    <location>
        <begin position="32"/>
        <end position="59"/>
    </location>
</feature>
<evidence type="ECO:0000256" key="1">
    <source>
        <dbReference type="SAM" id="MobiDB-lite"/>
    </source>
</evidence>
<organism evidence="4 5">
    <name type="scientific">Rhodococcus maanshanensis</name>
    <dbReference type="NCBI Taxonomy" id="183556"/>
    <lineage>
        <taxon>Bacteria</taxon>
        <taxon>Bacillati</taxon>
        <taxon>Actinomycetota</taxon>
        <taxon>Actinomycetes</taxon>
        <taxon>Mycobacteriales</taxon>
        <taxon>Nocardiaceae</taxon>
        <taxon>Rhodococcus</taxon>
    </lineage>
</organism>